<proteinExistence type="inferred from homology"/>
<dbReference type="Gene3D" id="2.170.130.10">
    <property type="entry name" value="TonB-dependent receptor, plug domain"/>
    <property type="match status" value="1"/>
</dbReference>
<keyword evidence="5 10" id="KW-0812">Transmembrane</keyword>
<dbReference type="InterPro" id="IPR039426">
    <property type="entry name" value="TonB-dep_rcpt-like"/>
</dbReference>
<keyword evidence="9 10" id="KW-0998">Cell outer membrane</keyword>
<dbReference type="NCBIfam" id="TIGR04057">
    <property type="entry name" value="SusC_RagA_signa"/>
    <property type="match status" value="1"/>
</dbReference>
<dbReference type="Pfam" id="PF07715">
    <property type="entry name" value="Plug"/>
    <property type="match status" value="1"/>
</dbReference>
<dbReference type="InterPro" id="IPR012910">
    <property type="entry name" value="Plug_dom"/>
</dbReference>
<dbReference type="Gene3D" id="2.40.170.20">
    <property type="entry name" value="TonB-dependent receptor, beta-barrel domain"/>
    <property type="match status" value="1"/>
</dbReference>
<evidence type="ECO:0000259" key="13">
    <source>
        <dbReference type="SMART" id="SM00965"/>
    </source>
</evidence>
<feature type="chain" id="PRO_5002130903" description="Secretin/TonB short N-terminal domain-containing protein" evidence="12">
    <location>
        <begin position="22"/>
        <end position="1033"/>
    </location>
</feature>
<evidence type="ECO:0000256" key="2">
    <source>
        <dbReference type="ARBA" id="ARBA00022448"/>
    </source>
</evidence>
<protein>
    <recommendedName>
        <fullName evidence="13">Secretin/TonB short N-terminal domain-containing protein</fullName>
    </recommendedName>
</protein>
<evidence type="ECO:0000256" key="9">
    <source>
        <dbReference type="ARBA" id="ARBA00023237"/>
    </source>
</evidence>
<evidence type="ECO:0000256" key="6">
    <source>
        <dbReference type="ARBA" id="ARBA00023004"/>
    </source>
</evidence>
<name>A0A0C1DI34_9SPHI</name>
<dbReference type="SMART" id="SM00965">
    <property type="entry name" value="STN"/>
    <property type="match status" value="1"/>
</dbReference>
<evidence type="ECO:0000256" key="7">
    <source>
        <dbReference type="ARBA" id="ARBA00023077"/>
    </source>
</evidence>
<keyword evidence="4" id="KW-0406">Ion transport</keyword>
<evidence type="ECO:0000313" key="14">
    <source>
        <dbReference type="EMBL" id="KIA93580.1"/>
    </source>
</evidence>
<keyword evidence="4" id="KW-0410">Iron transport</keyword>
<evidence type="ECO:0000256" key="10">
    <source>
        <dbReference type="PROSITE-ProRule" id="PRU01360"/>
    </source>
</evidence>
<dbReference type="OrthoDB" id="9768177at2"/>
<keyword evidence="8 10" id="KW-0472">Membrane</keyword>
<evidence type="ECO:0000256" key="4">
    <source>
        <dbReference type="ARBA" id="ARBA00022496"/>
    </source>
</evidence>
<dbReference type="GO" id="GO:0009279">
    <property type="term" value="C:cell outer membrane"/>
    <property type="evidence" value="ECO:0007669"/>
    <property type="project" value="UniProtKB-SubCell"/>
</dbReference>
<dbReference type="AlphaFoldDB" id="A0A0C1DI34"/>
<evidence type="ECO:0000256" key="11">
    <source>
        <dbReference type="RuleBase" id="RU003357"/>
    </source>
</evidence>
<evidence type="ECO:0000313" key="15">
    <source>
        <dbReference type="Proteomes" id="UP000031246"/>
    </source>
</evidence>
<dbReference type="InterPro" id="IPR023997">
    <property type="entry name" value="TonB-dep_OMP_SusC/RagA_CS"/>
</dbReference>
<keyword evidence="7 11" id="KW-0798">TonB box</keyword>
<comment type="caution">
    <text evidence="14">The sequence shown here is derived from an EMBL/GenBank/DDBJ whole genome shotgun (WGS) entry which is preliminary data.</text>
</comment>
<dbReference type="Pfam" id="PF00593">
    <property type="entry name" value="TonB_dep_Rec_b-barrel"/>
    <property type="match status" value="1"/>
</dbReference>
<evidence type="ECO:0000256" key="5">
    <source>
        <dbReference type="ARBA" id="ARBA00022692"/>
    </source>
</evidence>
<organism evidence="14 15">
    <name type="scientific">Pedobacter kyungheensis</name>
    <dbReference type="NCBI Taxonomy" id="1069985"/>
    <lineage>
        <taxon>Bacteria</taxon>
        <taxon>Pseudomonadati</taxon>
        <taxon>Bacteroidota</taxon>
        <taxon>Sphingobacteriia</taxon>
        <taxon>Sphingobacteriales</taxon>
        <taxon>Sphingobacteriaceae</taxon>
        <taxon>Pedobacter</taxon>
    </lineage>
</organism>
<feature type="signal peptide" evidence="12">
    <location>
        <begin position="1"/>
        <end position="21"/>
    </location>
</feature>
<keyword evidence="2 10" id="KW-0813">Transport</keyword>
<dbReference type="InterPro" id="IPR036942">
    <property type="entry name" value="Beta-barrel_TonB_sf"/>
</dbReference>
<keyword evidence="15" id="KW-1185">Reference proteome</keyword>
<sequence length="1033" mass="113809">MRLISKLFFLLCLFFCLNSYAQTRISLNVKAVSFESIIDSIQHQTKYRFVFSESKIPQRLITLKVHDAEVTHVLTQLLKNTGYTYAVLPDQLIVIRQLESRPALVDTATNLKEVVITALGIKKDNRKIGYAVTVVPGESLTQARESNFILSLQGLVAGLSINSTNGGPSSSARILLRGAASMSAASPLFVINGLPIDNSIRGSANEYGGADYGDGISNINPDDIETVTILKGSAASALYGARAANGVILITLKSGKENANSSFEYNSNLAFDSPVNNTDFQYVYGQGAQNKRPADFYGATSTGISSWGEKMDGRLSPQVDGSSKPYLPAKNNITNFYRIAPAFTNTLSWVGGTKRSIYRVSASNLDHSSILKNGHLNRKTFNIYGSFDLSKKLTVSFNSNYIYENNKNKSYLSDGPLNANYGIAALATSLDESLLAPGYDESTGNESRWNADEYKTNPYFLLNRQADYAKRNRSISSGSVKYRFNNWLAAQGRLGYDVSSDQLLSILPTGTAFSVNRQGGINKLDTLHTSEFNTDLLLTANRSISESLDLDVSLGANYRERNGSTDKIVGSQFIIPYLYTPENLITKNSTHSISKIVTESAYFTADLAYKQLLNFSLTGRYDVYSTLPTNNRGIFVPGISGSFIFSDLLSIKGLSFGKLRLDYARTSGEPTTPYTTQIYYASNDNINGVPLGDFAKDLPNYNLKPFTLDEYEAGLNLKFFESRLTFDLTYYHRVTNNEIINAKQSVTTGFTSAYVNLGKTRNSGIETAITYTPILQKDKKWDIDFNFTYVKNTLLSIDGNSNYTLTGAYRPLNANTALVVGKPITQIMAYDYKRDASGNIIVGTDGIPKRGDFVPMGTTIPPFYGGLNNRFTFKQFQLSFLIDFRFGNKILSATENYSYVNGLNKATLPGRETGIVADGVYENGTKNNTNVPAYSYYPELASNISALSVLNGSFIKFRQATLGYVFSPSALLKTPFKSISIDLVGRNLFTLLKYTKNIDPESEFSPILAYAGIEGASLPATRTFGINFNFKFK</sequence>
<keyword evidence="3 10" id="KW-1134">Transmembrane beta strand</keyword>
<feature type="domain" description="Secretin/TonB short N-terminal" evidence="13">
    <location>
        <begin position="47"/>
        <end position="97"/>
    </location>
</feature>
<evidence type="ECO:0000256" key="3">
    <source>
        <dbReference type="ARBA" id="ARBA00022452"/>
    </source>
</evidence>
<dbReference type="GO" id="GO:0006826">
    <property type="term" value="P:iron ion transport"/>
    <property type="evidence" value="ECO:0007669"/>
    <property type="project" value="UniProtKB-KW"/>
</dbReference>
<accession>A0A0C1DI34</accession>
<reference evidence="14 15" key="1">
    <citation type="submission" date="2014-10" db="EMBL/GenBank/DDBJ databases">
        <title>Pedobacter Kyungheensis.</title>
        <authorList>
            <person name="Anderson B.M."/>
            <person name="Newman J.D."/>
        </authorList>
    </citation>
    <scope>NUCLEOTIDE SEQUENCE [LARGE SCALE GENOMIC DNA]</scope>
    <source>
        <strain evidence="14 15">KACC 16221</strain>
    </source>
</reference>
<comment type="subcellular location">
    <subcellularLocation>
        <location evidence="1 10">Cell outer membrane</location>
        <topology evidence="1 10">Multi-pass membrane protein</topology>
    </subcellularLocation>
</comment>
<dbReference type="PROSITE" id="PS52016">
    <property type="entry name" value="TONB_DEPENDENT_REC_3"/>
    <property type="match status" value="1"/>
</dbReference>
<evidence type="ECO:0000256" key="8">
    <source>
        <dbReference type="ARBA" id="ARBA00023136"/>
    </source>
</evidence>
<keyword evidence="12" id="KW-0732">Signal</keyword>
<dbReference type="InterPro" id="IPR037066">
    <property type="entry name" value="Plug_dom_sf"/>
</dbReference>
<dbReference type="SUPFAM" id="SSF56935">
    <property type="entry name" value="Porins"/>
    <property type="match status" value="1"/>
</dbReference>
<dbReference type="NCBIfam" id="TIGR04056">
    <property type="entry name" value="OMP_RagA_SusC"/>
    <property type="match status" value="1"/>
</dbReference>
<dbReference type="InterPro" id="IPR000531">
    <property type="entry name" value="Beta-barrel_TonB"/>
</dbReference>
<dbReference type="EMBL" id="JSYN01000014">
    <property type="protein sequence ID" value="KIA93580.1"/>
    <property type="molecule type" value="Genomic_DNA"/>
</dbReference>
<dbReference type="RefSeq" id="WP_039476519.1">
    <property type="nucleotide sequence ID" value="NZ_JSYN01000014.1"/>
</dbReference>
<dbReference type="InterPro" id="IPR023996">
    <property type="entry name" value="TonB-dep_OMP_SusC/RagA"/>
</dbReference>
<evidence type="ECO:0000256" key="12">
    <source>
        <dbReference type="SAM" id="SignalP"/>
    </source>
</evidence>
<dbReference type="InterPro" id="IPR011662">
    <property type="entry name" value="Secretin/TonB_short_N"/>
</dbReference>
<evidence type="ECO:0000256" key="1">
    <source>
        <dbReference type="ARBA" id="ARBA00004571"/>
    </source>
</evidence>
<keyword evidence="6" id="KW-0408">Iron</keyword>
<comment type="similarity">
    <text evidence="10 11">Belongs to the TonB-dependent receptor family.</text>
</comment>
<dbReference type="Proteomes" id="UP000031246">
    <property type="component" value="Unassembled WGS sequence"/>
</dbReference>
<gene>
    <name evidence="14" type="ORF">OC25_12485</name>
</gene>